<dbReference type="WBParaSite" id="scf7180000417700.g1662">
    <property type="protein sequence ID" value="scf7180000417700.g1662"/>
    <property type="gene ID" value="scf7180000417700.g1662"/>
</dbReference>
<dbReference type="Proteomes" id="UP000887560">
    <property type="component" value="Unplaced"/>
</dbReference>
<feature type="region of interest" description="Disordered" evidence="1">
    <location>
        <begin position="172"/>
        <end position="214"/>
    </location>
</feature>
<feature type="signal peptide" evidence="2">
    <location>
        <begin position="1"/>
        <end position="22"/>
    </location>
</feature>
<evidence type="ECO:0000313" key="3">
    <source>
        <dbReference type="Proteomes" id="UP000887560"/>
    </source>
</evidence>
<feature type="compositionally biased region" description="Basic and acidic residues" evidence="1">
    <location>
        <begin position="172"/>
        <end position="186"/>
    </location>
</feature>
<protein>
    <submittedName>
        <fullName evidence="4">Uncharacterized protein</fullName>
    </submittedName>
</protein>
<feature type="chain" id="PRO_5037847926" evidence="2">
    <location>
        <begin position="23"/>
        <end position="579"/>
    </location>
</feature>
<evidence type="ECO:0000313" key="4">
    <source>
        <dbReference type="WBParaSite" id="scf7180000417700.g1662"/>
    </source>
</evidence>
<evidence type="ECO:0000256" key="2">
    <source>
        <dbReference type="SAM" id="SignalP"/>
    </source>
</evidence>
<organism evidence="3 4">
    <name type="scientific">Meloidogyne floridensis</name>
    <dbReference type="NCBI Taxonomy" id="298350"/>
    <lineage>
        <taxon>Eukaryota</taxon>
        <taxon>Metazoa</taxon>
        <taxon>Ecdysozoa</taxon>
        <taxon>Nematoda</taxon>
        <taxon>Chromadorea</taxon>
        <taxon>Rhabditida</taxon>
        <taxon>Tylenchina</taxon>
        <taxon>Tylenchomorpha</taxon>
        <taxon>Tylenchoidea</taxon>
        <taxon>Meloidogynidae</taxon>
        <taxon>Meloidogyninae</taxon>
        <taxon>Meloidogyne</taxon>
    </lineage>
</organism>
<evidence type="ECO:0000256" key="1">
    <source>
        <dbReference type="SAM" id="MobiDB-lite"/>
    </source>
</evidence>
<dbReference type="AlphaFoldDB" id="A0A915NEK6"/>
<accession>A0A915NEK6</accession>
<keyword evidence="2" id="KW-0732">Signal</keyword>
<sequence length="579" mass="66190">MINQKVLLAFCLAFSFTFCVNSMPIDEEVSGKGVVGEVDGKNEKEILTKVEGQQGTTDEEISSPYSIFTPSSSFSSTTNSNTIDQTDEENNVLSPTHIETAKANEFENNAKNVAIENEEELDDYGTENEEILKPLKYALKQIYIVLSSFLDENLLKMILEGNDLKPKHLEKETLEASDSGLDKDNEAEAEAVVTESNQDPESDHQPSEVISSPKEVADNEKLIEILHLLKEGSADICFEEHNAHQQGIFDLLKHLVQHMMANKQTVETLIEKTKTLIDTIGGEDKDQLKNHFDQVKQRFDSRKLEIKLHYIQDINKHGKEIIEDIEGKIYFFLFLNFWQISNTLKKSAEMNLKNPLKEAHLLLNNFETESDPKHLIGQQLKIADCLMNKLVIKLENILLKSMLENDHIELLKQAVRMSIVPFVTDHQQHLIVNAFGLQQTLNSVCDVNYIQTKPLKLFNKIAKKAKNLKEVKDKIFGSILSSFYFIGANLGLNYHKVQDILEKSMNKIEDESKYLNLPKKTQIKIFFGYFYNNLLLKYGGGDLEKTNFVNWLQNLTEMLMKKPKIVKKKEGKVRRNSFP</sequence>
<keyword evidence="3" id="KW-1185">Reference proteome</keyword>
<reference evidence="4" key="1">
    <citation type="submission" date="2022-11" db="UniProtKB">
        <authorList>
            <consortium name="WormBaseParasite"/>
        </authorList>
    </citation>
    <scope>IDENTIFICATION</scope>
</reference>
<name>A0A915NEK6_9BILA</name>
<proteinExistence type="predicted"/>